<feature type="domain" description="Response regulatory" evidence="3">
    <location>
        <begin position="4"/>
        <end position="115"/>
    </location>
</feature>
<evidence type="ECO:0000259" key="3">
    <source>
        <dbReference type="PROSITE" id="PS50110"/>
    </source>
</evidence>
<dbReference type="InterPro" id="IPR046947">
    <property type="entry name" value="LytR-like"/>
</dbReference>
<comment type="caution">
    <text evidence="5">The sequence shown here is derived from an EMBL/GenBank/DDBJ whole genome shotgun (WGS) entry which is preliminary data.</text>
</comment>
<dbReference type="PANTHER" id="PTHR37299">
    <property type="entry name" value="TRANSCRIPTIONAL REGULATOR-RELATED"/>
    <property type="match status" value="1"/>
</dbReference>
<dbReference type="RefSeq" id="WP_371844011.1">
    <property type="nucleotide sequence ID" value="NZ_JBGMEL010000012.1"/>
</dbReference>
<feature type="modified residue" description="4-aspartylphosphate" evidence="2">
    <location>
        <position position="55"/>
    </location>
</feature>
<accession>A0ABV4NQB6</accession>
<keyword evidence="2" id="KW-0597">Phosphoprotein</keyword>
<dbReference type="SMART" id="SM00448">
    <property type="entry name" value="REC"/>
    <property type="match status" value="1"/>
</dbReference>
<organism evidence="5 6">
    <name type="scientific">Microbulbifer echini</name>
    <dbReference type="NCBI Taxonomy" id="1529067"/>
    <lineage>
        <taxon>Bacteria</taxon>
        <taxon>Pseudomonadati</taxon>
        <taxon>Pseudomonadota</taxon>
        <taxon>Gammaproteobacteria</taxon>
        <taxon>Cellvibrionales</taxon>
        <taxon>Microbulbiferaceae</taxon>
        <taxon>Microbulbifer</taxon>
    </lineage>
</organism>
<dbReference type="SUPFAM" id="SSF52172">
    <property type="entry name" value="CheY-like"/>
    <property type="match status" value="1"/>
</dbReference>
<proteinExistence type="predicted"/>
<dbReference type="InterPro" id="IPR007492">
    <property type="entry name" value="LytTR_DNA-bd_dom"/>
</dbReference>
<dbReference type="Pfam" id="PF00072">
    <property type="entry name" value="Response_reg"/>
    <property type="match status" value="1"/>
</dbReference>
<evidence type="ECO:0000313" key="6">
    <source>
        <dbReference type="Proteomes" id="UP001569414"/>
    </source>
</evidence>
<dbReference type="PROSITE" id="PS50930">
    <property type="entry name" value="HTH_LYTTR"/>
    <property type="match status" value="1"/>
</dbReference>
<dbReference type="Gene3D" id="2.40.50.1020">
    <property type="entry name" value="LytTr DNA-binding domain"/>
    <property type="match status" value="1"/>
</dbReference>
<evidence type="ECO:0000256" key="1">
    <source>
        <dbReference type="ARBA" id="ARBA00023012"/>
    </source>
</evidence>
<protein>
    <submittedName>
        <fullName evidence="5">LytR/AlgR family response regulator transcription factor</fullName>
    </submittedName>
</protein>
<evidence type="ECO:0000259" key="4">
    <source>
        <dbReference type="PROSITE" id="PS50930"/>
    </source>
</evidence>
<gene>
    <name evidence="5" type="ORF">ACCI51_13410</name>
</gene>
<reference evidence="5 6" key="1">
    <citation type="submission" date="2024-08" db="EMBL/GenBank/DDBJ databases">
        <authorList>
            <person name="Ishaq N."/>
        </authorList>
    </citation>
    <scope>NUCLEOTIDE SEQUENCE [LARGE SCALE GENOMIC DNA]</scope>
    <source>
        <strain evidence="5 6">JCM 30400</strain>
    </source>
</reference>
<dbReference type="Gene3D" id="3.40.50.2300">
    <property type="match status" value="1"/>
</dbReference>
<dbReference type="Proteomes" id="UP001569414">
    <property type="component" value="Unassembled WGS sequence"/>
</dbReference>
<evidence type="ECO:0000256" key="2">
    <source>
        <dbReference type="PROSITE-ProRule" id="PRU00169"/>
    </source>
</evidence>
<name>A0ABV4NQB6_9GAMM</name>
<keyword evidence="1" id="KW-0902">Two-component regulatory system</keyword>
<dbReference type="PROSITE" id="PS50110">
    <property type="entry name" value="RESPONSE_REGULATORY"/>
    <property type="match status" value="1"/>
</dbReference>
<dbReference type="Pfam" id="PF04397">
    <property type="entry name" value="LytTR"/>
    <property type="match status" value="1"/>
</dbReference>
<dbReference type="InterPro" id="IPR001789">
    <property type="entry name" value="Sig_transdc_resp-reg_receiver"/>
</dbReference>
<dbReference type="InterPro" id="IPR011006">
    <property type="entry name" value="CheY-like_superfamily"/>
</dbReference>
<evidence type="ECO:0000313" key="5">
    <source>
        <dbReference type="EMBL" id="MFA0791550.1"/>
    </source>
</evidence>
<keyword evidence="6" id="KW-1185">Reference proteome</keyword>
<dbReference type="EMBL" id="JBGMEL010000012">
    <property type="protein sequence ID" value="MFA0791550.1"/>
    <property type="molecule type" value="Genomic_DNA"/>
</dbReference>
<feature type="domain" description="HTH LytTR-type" evidence="4">
    <location>
        <begin position="137"/>
        <end position="243"/>
    </location>
</feature>
<dbReference type="PANTHER" id="PTHR37299:SF1">
    <property type="entry name" value="STAGE 0 SPORULATION PROTEIN A HOMOLOG"/>
    <property type="match status" value="1"/>
</dbReference>
<sequence length="245" mass="27899">MNLRVIIAEDEAPARHKLKAQLATIKSIELVAEAKSGLEALTLIEEHQPQLLLMDIEMPHLSGLDVLDALTYQPYIIFTTAYSKFAIDAFNHDTIDYLLKPFPLQRLKAAIEKAEKRINLIYNSTQVRGDSIALKRLVSKCDDRMTFIDLNDISYIKSEQGSIIAHTEKGIKPLQMGLDQLEQKLNPDQFLRLHRSYLINLDRVSEIQRYLNGKLAVILDDEHKTILISSRSGADRLKMIFEQGS</sequence>
<dbReference type="SMART" id="SM00850">
    <property type="entry name" value="LytTR"/>
    <property type="match status" value="1"/>
</dbReference>